<sequence>MAYRLLSLTAISGEFPTDQLNRLPGSPYYLESVVTALKKDGLLRTYYRDKLRGYRLGPRAKATLLESRPDRFASYLTGDTDTNRLKCEIDRRLRLHRLAETYVTMDNAGVCVYQDEKPAIFAPEGYAGGRIVYPAFFSSREVKEMGIDTTKIRSSRSTGILLAPSGIFVTYNSSSALMKWRYKSEMRVKALIWSVICQQRLSPQFRHEDVHGLILGNSMDLAYQILTSTGGRKHDFFMLDGSYEYFLYLTNDHQGEVILALLCDPGKTAELDRILLQGLTARQPGLAIEHDGISPDGSPVLFGYFCDLPRIARFNTSLELSERPGTLICFDFQAEVLRSYCGSRVRFQTIDFTKFEGRLFP</sequence>
<keyword evidence="2" id="KW-1185">Reference proteome</keyword>
<evidence type="ECO:0000313" key="2">
    <source>
        <dbReference type="Proteomes" id="UP000649345"/>
    </source>
</evidence>
<proteinExistence type="predicted"/>
<organism evidence="1 2">
    <name type="scientific">Anaerosacchariphilus hominis</name>
    <dbReference type="NCBI Taxonomy" id="2763017"/>
    <lineage>
        <taxon>Bacteria</taxon>
        <taxon>Bacillati</taxon>
        <taxon>Bacillota</taxon>
        <taxon>Clostridia</taxon>
        <taxon>Lachnospirales</taxon>
        <taxon>Lachnospiraceae</taxon>
        <taxon>Anaerosacchariphilus</taxon>
    </lineage>
</organism>
<reference evidence="1" key="1">
    <citation type="submission" date="2020-08" db="EMBL/GenBank/DDBJ databases">
        <title>Genome public.</title>
        <authorList>
            <person name="Liu C."/>
            <person name="Sun Q."/>
        </authorList>
    </citation>
    <scope>NUCLEOTIDE SEQUENCE</scope>
    <source>
        <strain evidence="1">NSJ-68</strain>
    </source>
</reference>
<dbReference type="EMBL" id="JACOOR010000001">
    <property type="protein sequence ID" value="MBC5658272.1"/>
    <property type="molecule type" value="Genomic_DNA"/>
</dbReference>
<evidence type="ECO:0000313" key="1">
    <source>
        <dbReference type="EMBL" id="MBC5658272.1"/>
    </source>
</evidence>
<protein>
    <submittedName>
        <fullName evidence="1">Uncharacterized protein</fullName>
    </submittedName>
</protein>
<gene>
    <name evidence="1" type="ORF">H8S44_00540</name>
</gene>
<dbReference type="AlphaFoldDB" id="A0A923L9M3"/>
<dbReference type="Proteomes" id="UP000649345">
    <property type="component" value="Unassembled WGS sequence"/>
</dbReference>
<accession>A0A923L9M3</accession>
<dbReference type="RefSeq" id="WP_186872918.1">
    <property type="nucleotide sequence ID" value="NZ_JACOOR010000001.1"/>
</dbReference>
<name>A0A923L9M3_9FIRM</name>
<comment type="caution">
    <text evidence="1">The sequence shown here is derived from an EMBL/GenBank/DDBJ whole genome shotgun (WGS) entry which is preliminary data.</text>
</comment>